<dbReference type="GO" id="GO:0004888">
    <property type="term" value="F:transmembrane signaling receptor activity"/>
    <property type="evidence" value="ECO:0007669"/>
    <property type="project" value="InterPro"/>
</dbReference>
<dbReference type="RefSeq" id="WP_229722237.1">
    <property type="nucleotide sequence ID" value="NZ_BMFK01000002.1"/>
</dbReference>
<dbReference type="InterPro" id="IPR004090">
    <property type="entry name" value="Chemotax_Me-accpt_rcpt"/>
</dbReference>
<dbReference type="Pfam" id="PF11563">
    <property type="entry name" value="Protoglobin"/>
    <property type="match status" value="1"/>
</dbReference>
<dbReference type="CDD" id="cd01068">
    <property type="entry name" value="globin_sensor"/>
    <property type="match status" value="1"/>
</dbReference>
<dbReference type="SUPFAM" id="SSF46458">
    <property type="entry name" value="Globin-like"/>
    <property type="match status" value="1"/>
</dbReference>
<dbReference type="InterPro" id="IPR039379">
    <property type="entry name" value="Protoglobin_sensor_dom"/>
</dbReference>
<comment type="caution">
    <text evidence="5">The sequence shown here is derived from an EMBL/GenBank/DDBJ whole genome shotgun (WGS) entry which is preliminary data.</text>
</comment>
<protein>
    <submittedName>
        <fullName evidence="5">Heme-based aerotactic transducer HemAT</fullName>
    </submittedName>
</protein>
<gene>
    <name evidence="5" type="primary">hemAT</name>
    <name evidence="5" type="ORF">GCM10007140_26190</name>
</gene>
<dbReference type="Gene3D" id="1.10.287.950">
    <property type="entry name" value="Methyl-accepting chemotaxis protein"/>
    <property type="match status" value="1"/>
</dbReference>
<dbReference type="InterPro" id="IPR009050">
    <property type="entry name" value="Globin-like_sf"/>
</dbReference>
<dbReference type="SUPFAM" id="SSF58104">
    <property type="entry name" value="Methyl-accepting chemotaxis protein (MCP) signaling domain"/>
    <property type="match status" value="1"/>
</dbReference>
<accession>A0A917EQD9</accession>
<dbReference type="Proteomes" id="UP000605259">
    <property type="component" value="Unassembled WGS sequence"/>
</dbReference>
<evidence type="ECO:0000259" key="4">
    <source>
        <dbReference type="PROSITE" id="PS50111"/>
    </source>
</evidence>
<dbReference type="GO" id="GO:0007165">
    <property type="term" value="P:signal transduction"/>
    <property type="evidence" value="ECO:0007669"/>
    <property type="project" value="UniProtKB-KW"/>
</dbReference>
<dbReference type="Gene3D" id="1.10.490.10">
    <property type="entry name" value="Globins"/>
    <property type="match status" value="1"/>
</dbReference>
<feature type="domain" description="Methyl-accepting transducer" evidence="4">
    <location>
        <begin position="200"/>
        <end position="434"/>
    </location>
</feature>
<sequence>MWGRQKEKRQDKILVGIEESKRMVGMDLSANPNIEKQVQMIGLTREDLAIIRIFQPYVQKHVDEITETFYRELEHEPTLMQIIETYSSIEKLKGTLSRHVQEMFVGIIDGKFIQKRSVIAHVHVKIGLGRTWYMCALQNLLKSFIMLVNRYTYSKEEYHQLITAITKLVSLEQQLVLEAYEQEQERQREEEARKKDFLRQQVSKSIDELAIISEEASCSLQEISAQATGMVELTKAGLVIAETTEMKSSEGNDKLNSLQQMMHKTQRSMSSVEVEMTDLRDTATKIKEIAVLVTSIAEQTNLLALNAAIEAARAGEQGKGFAVVAGEVRKLAESTKKAVQEVSGLIDGINQQVYRIADSITGTNELVGKGVRETDETSNFFNEILTSMHQLKEQNNHINKDLARLGDVIGDFYEAVDQIATSSDRLAEVSKDIS</sequence>
<dbReference type="InterPro" id="IPR012292">
    <property type="entry name" value="Globin/Proto"/>
</dbReference>
<keyword evidence="6" id="KW-1185">Reference proteome</keyword>
<proteinExistence type="inferred from homology"/>
<dbReference type="InterPro" id="IPR004089">
    <property type="entry name" value="MCPsignal_dom"/>
</dbReference>
<evidence type="ECO:0000313" key="6">
    <source>
        <dbReference type="Proteomes" id="UP000605259"/>
    </source>
</evidence>
<dbReference type="Pfam" id="PF00015">
    <property type="entry name" value="MCPsignal"/>
    <property type="match status" value="1"/>
</dbReference>
<dbReference type="InterPro" id="IPR044398">
    <property type="entry name" value="Globin-sensor_dom"/>
</dbReference>
<dbReference type="GO" id="GO:0016020">
    <property type="term" value="C:membrane"/>
    <property type="evidence" value="ECO:0007669"/>
    <property type="project" value="InterPro"/>
</dbReference>
<dbReference type="PANTHER" id="PTHR32089:SF118">
    <property type="entry name" value="HEME-BASED AEROTACTIC TRANSDUCER HEMAT"/>
    <property type="match status" value="1"/>
</dbReference>
<name>A0A917EQD9_9BACI</name>
<evidence type="ECO:0000256" key="2">
    <source>
        <dbReference type="ARBA" id="ARBA00029447"/>
    </source>
</evidence>
<dbReference type="AlphaFoldDB" id="A0A917EQD9"/>
<dbReference type="SMART" id="SM00283">
    <property type="entry name" value="MA"/>
    <property type="match status" value="1"/>
</dbReference>
<organism evidence="5 6">
    <name type="scientific">Priestia taiwanensis</name>
    <dbReference type="NCBI Taxonomy" id="1347902"/>
    <lineage>
        <taxon>Bacteria</taxon>
        <taxon>Bacillati</taxon>
        <taxon>Bacillota</taxon>
        <taxon>Bacilli</taxon>
        <taxon>Bacillales</taxon>
        <taxon>Bacillaceae</taxon>
        <taxon>Priestia</taxon>
    </lineage>
</organism>
<evidence type="ECO:0000256" key="3">
    <source>
        <dbReference type="PROSITE-ProRule" id="PRU00284"/>
    </source>
</evidence>
<dbReference type="PRINTS" id="PR00260">
    <property type="entry name" value="CHEMTRNSDUCR"/>
</dbReference>
<dbReference type="EMBL" id="BMFK01000002">
    <property type="protein sequence ID" value="GGE75058.1"/>
    <property type="molecule type" value="Genomic_DNA"/>
</dbReference>
<evidence type="ECO:0000256" key="1">
    <source>
        <dbReference type="ARBA" id="ARBA00023224"/>
    </source>
</evidence>
<dbReference type="GO" id="GO:0006935">
    <property type="term" value="P:chemotaxis"/>
    <property type="evidence" value="ECO:0007669"/>
    <property type="project" value="InterPro"/>
</dbReference>
<dbReference type="PROSITE" id="PS50111">
    <property type="entry name" value="CHEMOTAXIS_TRANSDUC_2"/>
    <property type="match status" value="1"/>
</dbReference>
<dbReference type="PANTHER" id="PTHR32089">
    <property type="entry name" value="METHYL-ACCEPTING CHEMOTAXIS PROTEIN MCPB"/>
    <property type="match status" value="1"/>
</dbReference>
<dbReference type="CDD" id="cd11386">
    <property type="entry name" value="MCP_signal"/>
    <property type="match status" value="1"/>
</dbReference>
<reference evidence="5" key="1">
    <citation type="journal article" date="2014" name="Int. J. Syst. Evol. Microbiol.">
        <title>Complete genome sequence of Corynebacterium casei LMG S-19264T (=DSM 44701T), isolated from a smear-ripened cheese.</title>
        <authorList>
            <consortium name="US DOE Joint Genome Institute (JGI-PGF)"/>
            <person name="Walter F."/>
            <person name="Albersmeier A."/>
            <person name="Kalinowski J."/>
            <person name="Ruckert C."/>
        </authorList>
    </citation>
    <scope>NUCLEOTIDE SEQUENCE</scope>
    <source>
        <strain evidence="5">CGMCC 1.12698</strain>
    </source>
</reference>
<reference evidence="5" key="2">
    <citation type="submission" date="2020-09" db="EMBL/GenBank/DDBJ databases">
        <authorList>
            <person name="Sun Q."/>
            <person name="Zhou Y."/>
        </authorList>
    </citation>
    <scope>NUCLEOTIDE SEQUENCE</scope>
    <source>
        <strain evidence="5">CGMCC 1.12698</strain>
    </source>
</reference>
<comment type="similarity">
    <text evidence="2">Belongs to the methyl-accepting chemotaxis (MCP) protein family.</text>
</comment>
<dbReference type="GO" id="GO:0019825">
    <property type="term" value="F:oxygen binding"/>
    <property type="evidence" value="ECO:0007669"/>
    <property type="project" value="InterPro"/>
</dbReference>
<evidence type="ECO:0000313" key="5">
    <source>
        <dbReference type="EMBL" id="GGE75058.1"/>
    </source>
</evidence>
<keyword evidence="1 3" id="KW-0807">Transducer</keyword>
<dbReference type="GO" id="GO:0020037">
    <property type="term" value="F:heme binding"/>
    <property type="evidence" value="ECO:0007669"/>
    <property type="project" value="InterPro"/>
</dbReference>